<dbReference type="EMBL" id="ML220113">
    <property type="protein sequence ID" value="TGZ83542.1"/>
    <property type="molecule type" value="Genomic_DNA"/>
</dbReference>
<keyword evidence="1" id="KW-1133">Transmembrane helix</keyword>
<gene>
    <name evidence="2" type="ORF">EX30DRAFT_84761</name>
</gene>
<sequence length="148" mass="17374">MKATFTTNHAKGCGLRFRFPSLGVQNYIHIIINLHLVWDYYTFFSGFGFSFNSFLWILLFWCSHEFLAAEVFWDSDSFSTFVHHHRAFISVAWFSSTMSCLDFRRTILVIQRCGFLHFWLDIACLSLTHRLKNGDIPLALLSPAQHYH</sequence>
<feature type="transmembrane region" description="Helical" evidence="1">
    <location>
        <begin position="40"/>
        <end position="62"/>
    </location>
</feature>
<evidence type="ECO:0000313" key="3">
    <source>
        <dbReference type="Proteomes" id="UP000298138"/>
    </source>
</evidence>
<dbReference type="InParanoid" id="A0A4S2N2V1"/>
<keyword evidence="3" id="KW-1185">Reference proteome</keyword>
<proteinExistence type="predicted"/>
<reference evidence="2 3" key="1">
    <citation type="submission" date="2019-04" db="EMBL/GenBank/DDBJ databases">
        <title>Comparative genomics and transcriptomics to analyze fruiting body development in filamentous ascomycetes.</title>
        <authorList>
            <consortium name="DOE Joint Genome Institute"/>
            <person name="Lutkenhaus R."/>
            <person name="Traeger S."/>
            <person name="Breuer J."/>
            <person name="Kuo A."/>
            <person name="Lipzen A."/>
            <person name="Pangilinan J."/>
            <person name="Dilworth D."/>
            <person name="Sandor L."/>
            <person name="Poggeler S."/>
            <person name="Barry K."/>
            <person name="Grigoriev I.V."/>
            <person name="Nowrousian M."/>
        </authorList>
    </citation>
    <scope>NUCLEOTIDE SEQUENCE [LARGE SCALE GENOMIC DNA]</scope>
    <source>
        <strain evidence="2 3">CBS 389.68</strain>
    </source>
</reference>
<name>A0A4S2N2V1_9PEZI</name>
<dbReference type="Proteomes" id="UP000298138">
    <property type="component" value="Unassembled WGS sequence"/>
</dbReference>
<evidence type="ECO:0000256" key="1">
    <source>
        <dbReference type="SAM" id="Phobius"/>
    </source>
</evidence>
<protein>
    <submittedName>
        <fullName evidence="2">Uncharacterized protein</fullName>
    </submittedName>
</protein>
<evidence type="ECO:0000313" key="2">
    <source>
        <dbReference type="EMBL" id="TGZ83542.1"/>
    </source>
</evidence>
<accession>A0A4S2N2V1</accession>
<organism evidence="2 3">
    <name type="scientific">Ascodesmis nigricans</name>
    <dbReference type="NCBI Taxonomy" id="341454"/>
    <lineage>
        <taxon>Eukaryota</taxon>
        <taxon>Fungi</taxon>
        <taxon>Dikarya</taxon>
        <taxon>Ascomycota</taxon>
        <taxon>Pezizomycotina</taxon>
        <taxon>Pezizomycetes</taxon>
        <taxon>Pezizales</taxon>
        <taxon>Ascodesmidaceae</taxon>
        <taxon>Ascodesmis</taxon>
    </lineage>
</organism>
<dbReference type="AlphaFoldDB" id="A0A4S2N2V1"/>
<keyword evidence="1" id="KW-0812">Transmembrane</keyword>
<keyword evidence="1" id="KW-0472">Membrane</keyword>